<accession>A0A1M6I9W4</accession>
<gene>
    <name evidence="3" type="ORF">SAMN05444373_104011</name>
</gene>
<dbReference type="PANTHER" id="PTHR37293">
    <property type="entry name" value="PHAGE REPLICATION PROTEIN-RELATED"/>
    <property type="match status" value="1"/>
</dbReference>
<reference evidence="3 4" key="1">
    <citation type="submission" date="2016-11" db="EMBL/GenBank/DDBJ databases">
        <authorList>
            <person name="Varghese N."/>
            <person name="Submissions S."/>
        </authorList>
    </citation>
    <scope>NUCLEOTIDE SEQUENCE [LARGE SCALE GENOMIC DNA]</scope>
    <source>
        <strain evidence="3 4">DSM 19027</strain>
    </source>
</reference>
<dbReference type="InterPro" id="IPR034829">
    <property type="entry name" value="DnaD-like_sf"/>
</dbReference>
<proteinExistence type="inferred from homology"/>
<dbReference type="SUPFAM" id="SSF158499">
    <property type="entry name" value="DnaD domain-like"/>
    <property type="match status" value="2"/>
</dbReference>
<sequence length="332" mass="38590">MHFEAVKDILFSDTLVPDIFISDIMPNLPADAVKVYLYCLFLSKYGKEARPEDLAAKLGMSVDAVYATFTILEKEELILRTPQVITLIDLKDREVSRLYRKKTSSDADEAVSRTAMNIRRNQCVDSINKMFFQGIMAPSWYTTIDHWFETFRFDEDVMVSLFKYCYDRNALNARYIEKVGATWAARGITNHWELEKYMELCEKVNELGKQIAMKLRLNRKLTSYEERYLETWINEYGYGMDIIDLALEKTTGKTNPNFKYIHGVLTGWHKDGLRTREQILAASQAAASRDRKRPADTVARRDNFMQRSYDDTFFDMLDKASVKGKDRDNGPD</sequence>
<dbReference type="InterPro" id="IPR053162">
    <property type="entry name" value="DnaD"/>
</dbReference>
<dbReference type="InterPro" id="IPR017019">
    <property type="entry name" value="DNA_replication_prd_bac"/>
</dbReference>
<evidence type="ECO:0000256" key="1">
    <source>
        <dbReference type="ARBA" id="ARBA00093462"/>
    </source>
</evidence>
<dbReference type="InterPro" id="IPR006343">
    <property type="entry name" value="DnaB/C_C"/>
</dbReference>
<organism evidence="3 4">
    <name type="scientific">Thermoclostridium caenicola</name>
    <dbReference type="NCBI Taxonomy" id="659425"/>
    <lineage>
        <taxon>Bacteria</taxon>
        <taxon>Bacillati</taxon>
        <taxon>Bacillota</taxon>
        <taxon>Clostridia</taxon>
        <taxon>Eubacteriales</taxon>
        <taxon>Oscillospiraceae</taxon>
        <taxon>Thermoclostridium</taxon>
    </lineage>
</organism>
<dbReference type="Gene3D" id="1.10.10.630">
    <property type="entry name" value="DnaD domain-like"/>
    <property type="match status" value="2"/>
</dbReference>
<dbReference type="PANTHER" id="PTHR37293:SF5">
    <property type="entry name" value="DNA REPLICATION PROTEIN"/>
    <property type="match status" value="1"/>
</dbReference>
<dbReference type="AlphaFoldDB" id="A0A1M6I9W4"/>
<name>A0A1M6I9W4_9FIRM</name>
<dbReference type="RefSeq" id="WP_149679177.1">
    <property type="nucleotide sequence ID" value="NZ_DAONMB010000009.1"/>
</dbReference>
<keyword evidence="4" id="KW-1185">Reference proteome</keyword>
<dbReference type="Proteomes" id="UP000324781">
    <property type="component" value="Unassembled WGS sequence"/>
</dbReference>
<protein>
    <submittedName>
        <fullName evidence="3">DnaD and phage-associated domain-containing protein</fullName>
    </submittedName>
</protein>
<evidence type="ECO:0000313" key="3">
    <source>
        <dbReference type="EMBL" id="SHJ31212.1"/>
    </source>
</evidence>
<comment type="similarity">
    <text evidence="1">Belongs to the DnaB/DnaD family.</text>
</comment>
<dbReference type="EMBL" id="FQZP01000040">
    <property type="protein sequence ID" value="SHJ31212.1"/>
    <property type="molecule type" value="Genomic_DNA"/>
</dbReference>
<dbReference type="Pfam" id="PF07261">
    <property type="entry name" value="DnaB_2"/>
    <property type="match status" value="2"/>
</dbReference>
<dbReference type="OrthoDB" id="1652900at2"/>
<dbReference type="NCBIfam" id="TIGR01446">
    <property type="entry name" value="DnaD_dom"/>
    <property type="match status" value="1"/>
</dbReference>
<evidence type="ECO:0000313" key="4">
    <source>
        <dbReference type="Proteomes" id="UP000324781"/>
    </source>
</evidence>
<dbReference type="PIRSF" id="PIRSF033722">
    <property type="entry name" value="DnaD_CA_C3587_prd"/>
    <property type="match status" value="1"/>
</dbReference>
<feature type="domain" description="DnaB/C C-terminal" evidence="2">
    <location>
        <begin position="127"/>
        <end position="197"/>
    </location>
</feature>
<evidence type="ECO:0000259" key="2">
    <source>
        <dbReference type="Pfam" id="PF07261"/>
    </source>
</evidence>
<feature type="domain" description="DnaB/C C-terminal" evidence="2">
    <location>
        <begin position="217"/>
        <end position="281"/>
    </location>
</feature>